<sequence>MSTEPLLVARGVEKRFPGVHALAGVDLDVRAGEVHALMGQNGAGKSTLIKILTGVYARDGGTITFEGRDFRPRSPGEAQRQGISTIYQELSLVPTLTVAENLFLGRAPRRWFGIDWRTMRRKAAEILATFDLRVDVDQPLGTMSAAVQQLVAIARAVQTEARVIIMDEPTSSLDSHETEMLLDVILRLKNRGLGIVFVTHFLEQVYRVSDRITVLRNGALVGTYEAAKLTRLELVSHMLGKVPEEMEPALEPHPESQGTAVVAAQGLGRRGVEPFDLTIHQGEVVGFAGLLGSGRTEAARLLFGADHARSGTVNGASPKSPRQAIEQGMAFCPEDRKADGIFPELSVRENIALVLQRKLGFRVSRARQEKLAQEFVTKLSIKTPSVEQPIRLLSGGNQQKVILARWLAYEPRLLILDEPTRGIDIGAKGEIERLIRQLSQKGLSVLFISAALEEVLRLSHRIAVFRDRKKIGELSRTTLPEVMKMIAGEEGQPPEGMKQAAGEEGHAP</sequence>
<keyword evidence="8" id="KW-1185">Reference proteome</keyword>
<dbReference type="CDD" id="cd03216">
    <property type="entry name" value="ABC_Carb_Monos_I"/>
    <property type="match status" value="1"/>
</dbReference>
<dbReference type="InterPro" id="IPR017871">
    <property type="entry name" value="ABC_transporter-like_CS"/>
</dbReference>
<evidence type="ECO:0000313" key="8">
    <source>
        <dbReference type="Proteomes" id="UP001291309"/>
    </source>
</evidence>
<feature type="domain" description="ABC transporter" evidence="6">
    <location>
        <begin position="256"/>
        <end position="492"/>
    </location>
</feature>
<evidence type="ECO:0000256" key="3">
    <source>
        <dbReference type="ARBA" id="ARBA00022741"/>
    </source>
</evidence>
<protein>
    <submittedName>
        <fullName evidence="7">Sugar ABC transporter ATP-binding protein</fullName>
    </submittedName>
</protein>
<dbReference type="InterPro" id="IPR003439">
    <property type="entry name" value="ABC_transporter-like_ATP-bd"/>
</dbReference>
<evidence type="ECO:0000256" key="2">
    <source>
        <dbReference type="ARBA" id="ARBA00022737"/>
    </source>
</evidence>
<dbReference type="Proteomes" id="UP001291309">
    <property type="component" value="Unassembled WGS sequence"/>
</dbReference>
<evidence type="ECO:0000256" key="1">
    <source>
        <dbReference type="ARBA" id="ARBA00022448"/>
    </source>
</evidence>
<dbReference type="InterPro" id="IPR003593">
    <property type="entry name" value="AAA+_ATPase"/>
</dbReference>
<dbReference type="PROSITE" id="PS50893">
    <property type="entry name" value="ABC_TRANSPORTER_2"/>
    <property type="match status" value="2"/>
</dbReference>
<comment type="caution">
    <text evidence="7">The sequence shown here is derived from an EMBL/GenBank/DDBJ whole genome shotgun (WGS) entry which is preliminary data.</text>
</comment>
<evidence type="ECO:0000256" key="5">
    <source>
        <dbReference type="SAM" id="MobiDB-lite"/>
    </source>
</evidence>
<evidence type="ECO:0000259" key="6">
    <source>
        <dbReference type="PROSITE" id="PS50893"/>
    </source>
</evidence>
<keyword evidence="2" id="KW-0677">Repeat</keyword>
<keyword evidence="1" id="KW-0813">Transport</keyword>
<feature type="region of interest" description="Disordered" evidence="5">
    <location>
        <begin position="487"/>
        <end position="508"/>
    </location>
</feature>
<organism evidence="7 8">
    <name type="scientific">Hyalangium rubrum</name>
    <dbReference type="NCBI Taxonomy" id="3103134"/>
    <lineage>
        <taxon>Bacteria</taxon>
        <taxon>Pseudomonadati</taxon>
        <taxon>Myxococcota</taxon>
        <taxon>Myxococcia</taxon>
        <taxon>Myxococcales</taxon>
        <taxon>Cystobacterineae</taxon>
        <taxon>Archangiaceae</taxon>
        <taxon>Hyalangium</taxon>
    </lineage>
</organism>
<dbReference type="PROSITE" id="PS00211">
    <property type="entry name" value="ABC_TRANSPORTER_1"/>
    <property type="match status" value="1"/>
</dbReference>
<proteinExistence type="predicted"/>
<dbReference type="GO" id="GO:0005524">
    <property type="term" value="F:ATP binding"/>
    <property type="evidence" value="ECO:0007669"/>
    <property type="project" value="UniProtKB-KW"/>
</dbReference>
<accession>A0ABU5HC47</accession>
<dbReference type="InterPro" id="IPR050107">
    <property type="entry name" value="ABC_carbohydrate_import_ATPase"/>
</dbReference>
<dbReference type="InterPro" id="IPR027417">
    <property type="entry name" value="P-loop_NTPase"/>
</dbReference>
<evidence type="ECO:0000313" key="7">
    <source>
        <dbReference type="EMBL" id="MDY7231019.1"/>
    </source>
</evidence>
<dbReference type="RefSeq" id="WP_321549730.1">
    <property type="nucleotide sequence ID" value="NZ_JAXIVS010000013.1"/>
</dbReference>
<dbReference type="PANTHER" id="PTHR43790">
    <property type="entry name" value="CARBOHYDRATE TRANSPORT ATP-BINDING PROTEIN MG119-RELATED"/>
    <property type="match status" value="1"/>
</dbReference>
<dbReference type="PANTHER" id="PTHR43790:SF9">
    <property type="entry name" value="GALACTOFURANOSE TRANSPORTER ATP-BINDING PROTEIN YTFR"/>
    <property type="match status" value="1"/>
</dbReference>
<dbReference type="Gene3D" id="3.40.50.300">
    <property type="entry name" value="P-loop containing nucleotide triphosphate hydrolases"/>
    <property type="match status" value="2"/>
</dbReference>
<feature type="domain" description="ABC transporter" evidence="6">
    <location>
        <begin position="7"/>
        <end position="242"/>
    </location>
</feature>
<dbReference type="Pfam" id="PF00005">
    <property type="entry name" value="ABC_tran"/>
    <property type="match status" value="2"/>
</dbReference>
<evidence type="ECO:0000256" key="4">
    <source>
        <dbReference type="ARBA" id="ARBA00022840"/>
    </source>
</evidence>
<dbReference type="EMBL" id="JAXIVS010000013">
    <property type="protein sequence ID" value="MDY7231019.1"/>
    <property type="molecule type" value="Genomic_DNA"/>
</dbReference>
<keyword evidence="4 7" id="KW-0067">ATP-binding</keyword>
<dbReference type="SUPFAM" id="SSF52540">
    <property type="entry name" value="P-loop containing nucleoside triphosphate hydrolases"/>
    <property type="match status" value="2"/>
</dbReference>
<dbReference type="SMART" id="SM00382">
    <property type="entry name" value="AAA"/>
    <property type="match status" value="2"/>
</dbReference>
<name>A0ABU5HC47_9BACT</name>
<reference evidence="7 8" key="1">
    <citation type="submission" date="2023-12" db="EMBL/GenBank/DDBJ databases">
        <title>the genome sequence of Hyalangium sp. s54d21.</title>
        <authorList>
            <person name="Zhang X."/>
        </authorList>
    </citation>
    <scope>NUCLEOTIDE SEQUENCE [LARGE SCALE GENOMIC DNA]</scope>
    <source>
        <strain evidence="8">s54d21</strain>
    </source>
</reference>
<dbReference type="CDD" id="cd03215">
    <property type="entry name" value="ABC_Carb_Monos_II"/>
    <property type="match status" value="1"/>
</dbReference>
<keyword evidence="3" id="KW-0547">Nucleotide-binding</keyword>
<gene>
    <name evidence="7" type="ORF">SYV04_31820</name>
</gene>